<sequence>MNKKVEPLSQLDSSRDSLLGLARCIENQMELVDFRPELHRPPEKLSELAFEPSCIEIHSAEDLLGVDCILECLLAAGLQDTRGFMSLAQSARTYLISNPVLLCQPWINSGGTVFEMHCELTGGFFDSPSAPSSAFVN</sequence>
<dbReference type="Proteomes" id="UP000521868">
    <property type="component" value="Unassembled WGS sequence"/>
</dbReference>
<evidence type="ECO:0000313" key="1">
    <source>
        <dbReference type="EMBL" id="NKE68644.1"/>
    </source>
</evidence>
<gene>
    <name evidence="1" type="ORF">RAMLITH_22745</name>
</gene>
<dbReference type="AlphaFoldDB" id="A0A7X6DK93"/>
<comment type="caution">
    <text evidence="1">The sequence shown here is derived from an EMBL/GenBank/DDBJ whole genome shotgun (WGS) entry which is preliminary data.</text>
</comment>
<accession>A0A7X6DK93</accession>
<dbReference type="EMBL" id="VTOX01000011">
    <property type="protein sequence ID" value="NKE68644.1"/>
    <property type="molecule type" value="Genomic_DNA"/>
</dbReference>
<dbReference type="RefSeq" id="WP_168109769.1">
    <property type="nucleotide sequence ID" value="NZ_VTOX01000011.1"/>
</dbReference>
<keyword evidence="2" id="KW-1185">Reference proteome</keyword>
<organism evidence="1 2">
    <name type="scientific">Ramlibacter lithotrophicus</name>
    <dbReference type="NCBI Taxonomy" id="2606681"/>
    <lineage>
        <taxon>Bacteria</taxon>
        <taxon>Pseudomonadati</taxon>
        <taxon>Pseudomonadota</taxon>
        <taxon>Betaproteobacteria</taxon>
        <taxon>Burkholderiales</taxon>
        <taxon>Comamonadaceae</taxon>
        <taxon>Ramlibacter</taxon>
    </lineage>
</organism>
<evidence type="ECO:0000313" key="2">
    <source>
        <dbReference type="Proteomes" id="UP000521868"/>
    </source>
</evidence>
<protein>
    <submittedName>
        <fullName evidence="1">Uncharacterized protein</fullName>
    </submittedName>
</protein>
<reference evidence="1 2" key="1">
    <citation type="journal article" date="2020" name="Nature">
        <title>Bacterial chemolithoautotrophy via manganese oxidation.</title>
        <authorList>
            <person name="Yu H."/>
            <person name="Leadbetter J.R."/>
        </authorList>
    </citation>
    <scope>NUCLEOTIDE SEQUENCE [LARGE SCALE GENOMIC DNA]</scope>
    <source>
        <strain evidence="1 2">RBP-1</strain>
    </source>
</reference>
<name>A0A7X6DK93_9BURK</name>
<proteinExistence type="predicted"/>